<sequence length="192" mass="22107">MCSTHYGHTNSLSFMNLTVQEKKQIASLLEKKIEVSVILETIRNDMISQANLSRIHLTTRQDVMNIKRSFGLTNQRHADDATSVKLMLEEMAELGEDNPVLGFKFQGSMPPGFEEFDDEDYFLALQHPLQKEMMRKFGEQIICVDSTHGTNCYDFKLITVLVVDDFGEGFPVAWCISNREDFTILRKFFYFG</sequence>
<reference evidence="2" key="1">
    <citation type="submission" date="2020-08" db="EMBL/GenBank/DDBJ databases">
        <title>Multicomponent nature underlies the extraordinary mechanical properties of spider dragline silk.</title>
        <authorList>
            <person name="Kono N."/>
            <person name="Nakamura H."/>
            <person name="Mori M."/>
            <person name="Yoshida Y."/>
            <person name="Ohtoshi R."/>
            <person name="Malay A.D."/>
            <person name="Moran D.A.P."/>
            <person name="Tomita M."/>
            <person name="Numata K."/>
            <person name="Arakawa K."/>
        </authorList>
    </citation>
    <scope>NUCLEOTIDE SEQUENCE</scope>
</reference>
<comment type="caution">
    <text evidence="2">The sequence shown here is derived from an EMBL/GenBank/DDBJ whole genome shotgun (WGS) entry which is preliminary data.</text>
</comment>
<organism evidence="2 3">
    <name type="scientific">Nephila pilipes</name>
    <name type="common">Giant wood spider</name>
    <name type="synonym">Nephila maculata</name>
    <dbReference type="NCBI Taxonomy" id="299642"/>
    <lineage>
        <taxon>Eukaryota</taxon>
        <taxon>Metazoa</taxon>
        <taxon>Ecdysozoa</taxon>
        <taxon>Arthropoda</taxon>
        <taxon>Chelicerata</taxon>
        <taxon>Arachnida</taxon>
        <taxon>Araneae</taxon>
        <taxon>Araneomorphae</taxon>
        <taxon>Entelegynae</taxon>
        <taxon>Araneoidea</taxon>
        <taxon>Nephilidae</taxon>
        <taxon>Nephila</taxon>
    </lineage>
</organism>
<evidence type="ECO:0000313" key="2">
    <source>
        <dbReference type="EMBL" id="GFT80353.1"/>
    </source>
</evidence>
<accession>A0A8X6U5J1</accession>
<gene>
    <name evidence="2" type="primary">AVEN_26662_1</name>
    <name evidence="2" type="ORF">NPIL_301071</name>
</gene>
<dbReference type="InterPro" id="IPR048324">
    <property type="entry name" value="ZSWIM1-3_RNaseH-like"/>
</dbReference>
<dbReference type="PANTHER" id="PTHR33977">
    <property type="entry name" value="ZINC ION BINDING PROTEIN"/>
    <property type="match status" value="1"/>
</dbReference>
<dbReference type="OrthoDB" id="6461852at2759"/>
<protein>
    <submittedName>
        <fullName evidence="2">C2H2-type domain-containing protein</fullName>
    </submittedName>
</protein>
<evidence type="ECO:0000313" key="3">
    <source>
        <dbReference type="Proteomes" id="UP000887013"/>
    </source>
</evidence>
<dbReference type="EMBL" id="BMAW01071900">
    <property type="protein sequence ID" value="GFT80353.1"/>
    <property type="molecule type" value="Genomic_DNA"/>
</dbReference>
<proteinExistence type="predicted"/>
<feature type="domain" description="ZSWIM1/3 RNaseH-like" evidence="1">
    <location>
        <begin position="123"/>
        <end position="189"/>
    </location>
</feature>
<name>A0A8X6U5J1_NEPPI</name>
<dbReference type="Proteomes" id="UP000887013">
    <property type="component" value="Unassembled WGS sequence"/>
</dbReference>
<evidence type="ECO:0000259" key="1">
    <source>
        <dbReference type="Pfam" id="PF21056"/>
    </source>
</evidence>
<dbReference type="Pfam" id="PF21056">
    <property type="entry name" value="ZSWIM1-3_RNaseH-like"/>
    <property type="match status" value="1"/>
</dbReference>
<keyword evidence="3" id="KW-1185">Reference proteome</keyword>
<dbReference type="AlphaFoldDB" id="A0A8X6U5J1"/>
<dbReference type="PANTHER" id="PTHR33977:SF1">
    <property type="entry name" value="ZINC ION BINDING PROTEIN"/>
    <property type="match status" value="1"/>
</dbReference>